<dbReference type="GO" id="GO:0004842">
    <property type="term" value="F:ubiquitin-protein transferase activity"/>
    <property type="evidence" value="ECO:0007669"/>
    <property type="project" value="InterPro"/>
</dbReference>
<dbReference type="AlphaFoldDB" id="A0A3Q3FD95"/>
<name>A0A3Q3FD95_9LABR</name>
<sequence length="434" mass="48701">SGGSGQTRLSVIPPEAEGYNTAFKKIQTGGGKNTIYIVPLKDELDTSPLPADAHEFHKMPKATCKVCGSGMPLQVLAVHIKSCVEQQSSGDDYDLHGEVFKTLHRVIASFAHHSLHHASIYLFSFFLPFLSLDDVMRAIAHAVYTFGKNFDIAVSRQSMFERGLVQWQRQEKASPANQLRVLFLGEAGIDTRALRKEFLTGMIAGIEQKFFEKGSNGGRPNYSLSDLDKGNFRYTVGEIMASSLAQGGPAPNFIVLWCYKVLCTGYLNFDNLDKDNVGDVEAATETTIQSLTEEILNCGYTGLIHVEKREEIIRAIVLHAHLRLLPILLQIRDGLKLYGLLEIMAKYPSICQPLFVPALEMKVGDDADFIISVCQADFSERGTNREHLEVTLMNHLQDFLQELEQGKKKMLFCDRSLANRFHRFHYLLHIQCFP</sequence>
<evidence type="ECO:0008006" key="3">
    <source>
        <dbReference type="Google" id="ProtNLM"/>
    </source>
</evidence>
<reference evidence="1" key="1">
    <citation type="submission" date="2025-08" db="UniProtKB">
        <authorList>
            <consortium name="Ensembl"/>
        </authorList>
    </citation>
    <scope>IDENTIFICATION</scope>
</reference>
<keyword evidence="2" id="KW-1185">Reference proteome</keyword>
<evidence type="ECO:0000313" key="2">
    <source>
        <dbReference type="Proteomes" id="UP000261660"/>
    </source>
</evidence>
<accession>A0A3Q3FD95</accession>
<evidence type="ECO:0000313" key="1">
    <source>
        <dbReference type="Ensembl" id="ENSLBEP00000017182.1"/>
    </source>
</evidence>
<dbReference type="InterPro" id="IPR035983">
    <property type="entry name" value="Hect_E3_ubiquitin_ligase"/>
</dbReference>
<dbReference type="GeneTree" id="ENSGT00460000041731"/>
<dbReference type="SUPFAM" id="SSF56204">
    <property type="entry name" value="Hect, E3 ligase catalytic domain"/>
    <property type="match status" value="1"/>
</dbReference>
<dbReference type="Proteomes" id="UP000261660">
    <property type="component" value="Unplaced"/>
</dbReference>
<reference evidence="1" key="2">
    <citation type="submission" date="2025-09" db="UniProtKB">
        <authorList>
            <consortium name="Ensembl"/>
        </authorList>
    </citation>
    <scope>IDENTIFICATION</scope>
</reference>
<dbReference type="Ensembl" id="ENSLBET00000018148.1">
    <property type="protein sequence ID" value="ENSLBEP00000017182.1"/>
    <property type="gene ID" value="ENSLBEG00000013231.1"/>
</dbReference>
<organism evidence="1 2">
    <name type="scientific">Labrus bergylta</name>
    <name type="common">ballan wrasse</name>
    <dbReference type="NCBI Taxonomy" id="56723"/>
    <lineage>
        <taxon>Eukaryota</taxon>
        <taxon>Metazoa</taxon>
        <taxon>Chordata</taxon>
        <taxon>Craniata</taxon>
        <taxon>Vertebrata</taxon>
        <taxon>Euteleostomi</taxon>
        <taxon>Actinopterygii</taxon>
        <taxon>Neopterygii</taxon>
        <taxon>Teleostei</taxon>
        <taxon>Neoteleostei</taxon>
        <taxon>Acanthomorphata</taxon>
        <taxon>Eupercaria</taxon>
        <taxon>Labriformes</taxon>
        <taxon>Labridae</taxon>
        <taxon>Labrus</taxon>
    </lineage>
</organism>
<dbReference type="InParanoid" id="A0A3Q3FD95"/>
<protein>
    <recommendedName>
        <fullName evidence="3">HECT domain-containing protein</fullName>
    </recommendedName>
</protein>
<dbReference type="Gene3D" id="3.90.1750.10">
    <property type="entry name" value="Hect, E3 ligase catalytic domains"/>
    <property type="match status" value="1"/>
</dbReference>
<proteinExistence type="predicted"/>